<dbReference type="SUPFAM" id="SSF52743">
    <property type="entry name" value="Subtilisin-like"/>
    <property type="match status" value="1"/>
</dbReference>
<accession>A0A075HT56</accession>
<keyword evidence="3" id="KW-0720">Serine protease</keyword>
<dbReference type="InterPro" id="IPR015500">
    <property type="entry name" value="Peptidase_S8_subtilisin-rel"/>
</dbReference>
<dbReference type="CDD" id="cd00306">
    <property type="entry name" value="Peptidases_S8_S53"/>
    <property type="match status" value="1"/>
</dbReference>
<dbReference type="EMBL" id="KF901125">
    <property type="protein sequence ID" value="AIF18954.1"/>
    <property type="molecule type" value="Genomic_DNA"/>
</dbReference>
<keyword evidence="1" id="KW-0645">Protease</keyword>
<evidence type="ECO:0000256" key="2">
    <source>
        <dbReference type="ARBA" id="ARBA00022801"/>
    </source>
</evidence>
<sequence>MRNLSLMLSLLVLTAPLSGCLLWGDDAEPEVQPEEEPGFGAFSVVAPIDTGINVYHNHFLMNESYPQWLLDGLGVNKVCDVTLTGTWQERYEADKEVCWDNITSEDVVWFRGTRIIGTTPDDNTDIPILDDPQDGHGTAVTGSVIDANPDAVIFFVEGFSDAAVLAAANQPLVDVITTSFGPILSVPVPGIEDATKVAVVQNKKLHTGAADNSPSPAVQDSTAGPPWSIGISGYAEEGDDQKETMSGSYPDVAADWTQLLPNHDDIDGYHETSGTSFATPRTAGLLSKVLMHLRSEFGDMSSGADPVTRSGLMVNGTNFSITNDDLRDALNLSGWYPSFNTWDPLSGTTPISPIAPCTQVGWGVVNESNVLPIIEHLNGTSTMSNRPSDVVMCMEANQEIREAYWS</sequence>
<dbReference type="AlphaFoldDB" id="A0A075HT56"/>
<reference evidence="6" key="1">
    <citation type="journal article" date="2014" name="Genome Biol. Evol.">
        <title>Pangenome evidence for extensive interdomain horizontal transfer affecting lineage core and shell genes in uncultured planktonic thaumarchaeota and euryarchaeota.</title>
        <authorList>
            <person name="Deschamps P."/>
            <person name="Zivanovic Y."/>
            <person name="Moreira D."/>
            <person name="Rodriguez-Valera F."/>
            <person name="Lopez-Garcia P."/>
        </authorList>
    </citation>
    <scope>NUCLEOTIDE SEQUENCE</scope>
</reference>
<keyword evidence="2" id="KW-0378">Hydrolase</keyword>
<evidence type="ECO:0000256" key="1">
    <source>
        <dbReference type="ARBA" id="ARBA00022670"/>
    </source>
</evidence>
<dbReference type="PRINTS" id="PR00723">
    <property type="entry name" value="SUBTILISIN"/>
</dbReference>
<evidence type="ECO:0000256" key="4">
    <source>
        <dbReference type="SAM" id="MobiDB-lite"/>
    </source>
</evidence>
<dbReference type="InterPro" id="IPR000209">
    <property type="entry name" value="Peptidase_S8/S53_dom"/>
</dbReference>
<dbReference type="Pfam" id="PF00082">
    <property type="entry name" value="Peptidase_S8"/>
    <property type="match status" value="1"/>
</dbReference>
<protein>
    <recommendedName>
        <fullName evidence="5">Peptidase S8/S53 domain-containing protein</fullName>
    </recommendedName>
</protein>
<feature type="domain" description="Peptidase S8/S53" evidence="5">
    <location>
        <begin position="44"/>
        <end position="290"/>
    </location>
</feature>
<feature type="compositionally biased region" description="Polar residues" evidence="4">
    <location>
        <begin position="210"/>
        <end position="222"/>
    </location>
</feature>
<proteinExistence type="predicted"/>
<dbReference type="PROSITE" id="PS00138">
    <property type="entry name" value="SUBTILASE_SER"/>
    <property type="match status" value="1"/>
</dbReference>
<name>A0A075HT56_9EURY</name>
<evidence type="ECO:0000313" key="6">
    <source>
        <dbReference type="EMBL" id="AIF18954.1"/>
    </source>
</evidence>
<dbReference type="GO" id="GO:0006508">
    <property type="term" value="P:proteolysis"/>
    <property type="evidence" value="ECO:0007669"/>
    <property type="project" value="UniProtKB-KW"/>
</dbReference>
<dbReference type="InterPro" id="IPR036852">
    <property type="entry name" value="Peptidase_S8/S53_dom_sf"/>
</dbReference>
<dbReference type="Gene3D" id="3.40.50.200">
    <property type="entry name" value="Peptidase S8/S53 domain"/>
    <property type="match status" value="1"/>
</dbReference>
<dbReference type="InterPro" id="IPR023828">
    <property type="entry name" value="Peptidase_S8_Ser-AS"/>
</dbReference>
<dbReference type="GO" id="GO:0004252">
    <property type="term" value="F:serine-type endopeptidase activity"/>
    <property type="evidence" value="ECO:0007669"/>
    <property type="project" value="InterPro"/>
</dbReference>
<evidence type="ECO:0000256" key="3">
    <source>
        <dbReference type="ARBA" id="ARBA00022825"/>
    </source>
</evidence>
<feature type="region of interest" description="Disordered" evidence="4">
    <location>
        <begin position="207"/>
        <end position="248"/>
    </location>
</feature>
<organism evidence="6">
    <name type="scientific">uncultured marine group II/III euryarchaeote KM3_85_A08</name>
    <dbReference type="NCBI Taxonomy" id="1456525"/>
    <lineage>
        <taxon>Archaea</taxon>
        <taxon>Methanobacteriati</taxon>
        <taxon>Methanobacteriota</taxon>
        <taxon>environmental samples</taxon>
    </lineage>
</organism>
<evidence type="ECO:0000259" key="5">
    <source>
        <dbReference type="Pfam" id="PF00082"/>
    </source>
</evidence>